<dbReference type="PANTHER" id="PTHR23547">
    <property type="entry name" value="MAJOR FACILITATOR SUPERFAMILY DOMAIN, GENERAL SUBSTRATE TRANSPORTER"/>
    <property type="match status" value="1"/>
</dbReference>
<dbReference type="Pfam" id="PF07690">
    <property type="entry name" value="MFS_1"/>
    <property type="match status" value="1"/>
</dbReference>
<reference evidence="5 6" key="1">
    <citation type="journal article" date="2018" name="Syst. Appl. Microbiol.">
        <title>Pseudomonas gallaeciensis sp. nov., isolated from crude-oil-contaminated intertidal sand samples after the Prestige oil spill.</title>
        <authorList>
            <person name="Mulet M."/>
            <person name="Sanchez D."/>
            <person name="Rodriguez A.C."/>
            <person name="Nogales B."/>
            <person name="Bosch R."/>
            <person name="Busquets A."/>
            <person name="Gomila M."/>
            <person name="Lalucat J."/>
            <person name="Garcia-Valdes E."/>
        </authorList>
    </citation>
    <scope>NUCLEOTIDE SEQUENCE [LARGE SCALE GENOMIC DNA]</scope>
    <source>
        <strain evidence="5 6">V113</strain>
    </source>
</reference>
<keyword evidence="3 4" id="KW-0472">Membrane</keyword>
<feature type="transmembrane region" description="Helical" evidence="4">
    <location>
        <begin position="51"/>
        <end position="72"/>
    </location>
</feature>
<evidence type="ECO:0000313" key="5">
    <source>
        <dbReference type="EMBL" id="RGP53664.1"/>
    </source>
</evidence>
<name>A0A395R0P7_9PSED</name>
<feature type="transmembrane region" description="Helical" evidence="4">
    <location>
        <begin position="175"/>
        <end position="194"/>
    </location>
</feature>
<feature type="transmembrane region" description="Helical" evidence="4">
    <location>
        <begin position="350"/>
        <end position="370"/>
    </location>
</feature>
<dbReference type="RefSeq" id="WP_118131455.1">
    <property type="nucleotide sequence ID" value="NZ_LMAZ01000005.1"/>
</dbReference>
<dbReference type="AlphaFoldDB" id="A0A395R0P7"/>
<feature type="transmembrane region" description="Helical" evidence="4">
    <location>
        <begin position="313"/>
        <end position="338"/>
    </location>
</feature>
<feature type="transmembrane region" description="Helical" evidence="4">
    <location>
        <begin position="84"/>
        <end position="112"/>
    </location>
</feature>
<dbReference type="NCBIfam" id="NF033734">
    <property type="entry name" value="MFS_ArsJ"/>
    <property type="match status" value="1"/>
</dbReference>
<dbReference type="EMBL" id="LMAZ01000005">
    <property type="protein sequence ID" value="RGP53664.1"/>
    <property type="molecule type" value="Genomic_DNA"/>
</dbReference>
<dbReference type="PANTHER" id="PTHR23547:SF1">
    <property type="entry name" value="MAJOR FACILITATOR SUPERFAMILY MFS_1"/>
    <property type="match status" value="1"/>
</dbReference>
<feature type="transmembrane region" description="Helical" evidence="4">
    <location>
        <begin position="248"/>
        <end position="267"/>
    </location>
</feature>
<evidence type="ECO:0000256" key="3">
    <source>
        <dbReference type="ARBA" id="ARBA00023136"/>
    </source>
</evidence>
<dbReference type="Proteomes" id="UP000265411">
    <property type="component" value="Unassembled WGS sequence"/>
</dbReference>
<gene>
    <name evidence="5" type="ORF">ASB58_14935</name>
</gene>
<accession>A0A395R0P7</accession>
<sequence length="407" mass="43397">MRTLSSLPAAVRQYLVVTANYWAFTLTDGALRMLVVLHFHSLGYTPLEIAALFLFYEIFGVVTNLVGGWLGARIGLNRTMNLGLALQVVALLMLTLPASVLSVPCVMAAQALSGIAKDLNKMSAKSAIKLLVPEQQQGTLYKWVAILTGSKNALKGVGFFLGGALLVLLGFTRAVLAMAMALAVVWLISLRLLKQDLGRASGKPKFRELLSKSRAINLLSAARLFLFGARDVWFVIALPVYLSSALGWDFWLVGGFMASWVIGYGLVQSIAPRLTGRQQVPGGRSAAGWALLLALLPAAIAVGMHLTPQNASAVLIGGLLLFGVVFAINSSLHSYLIVSYAKGDGVSLDVGFYYMSNAMGRLIGTLLSGWVYQQYGLGACLWISSAFVLLAALISLGLPRQVSSSAG</sequence>
<keyword evidence="6" id="KW-1185">Reference proteome</keyword>
<dbReference type="Gene3D" id="1.20.1250.20">
    <property type="entry name" value="MFS general substrate transporter like domains"/>
    <property type="match status" value="2"/>
</dbReference>
<dbReference type="OrthoDB" id="186809at2"/>
<keyword evidence="2 4" id="KW-1133">Transmembrane helix</keyword>
<keyword evidence="1 4" id="KW-0812">Transmembrane</keyword>
<evidence type="ECO:0000256" key="4">
    <source>
        <dbReference type="SAM" id="Phobius"/>
    </source>
</evidence>
<proteinExistence type="predicted"/>
<feature type="transmembrane region" description="Helical" evidence="4">
    <location>
        <begin position="288"/>
        <end position="307"/>
    </location>
</feature>
<dbReference type="InterPro" id="IPR047769">
    <property type="entry name" value="MFS_ArsJ"/>
</dbReference>
<dbReference type="GO" id="GO:0022857">
    <property type="term" value="F:transmembrane transporter activity"/>
    <property type="evidence" value="ECO:0007669"/>
    <property type="project" value="InterPro"/>
</dbReference>
<organism evidence="5 6">
    <name type="scientific">Pseudomonas abyssi</name>
    <dbReference type="NCBI Taxonomy" id="170540"/>
    <lineage>
        <taxon>Bacteria</taxon>
        <taxon>Pseudomonadati</taxon>
        <taxon>Pseudomonadota</taxon>
        <taxon>Gammaproteobacteria</taxon>
        <taxon>Pseudomonadales</taxon>
        <taxon>Pseudomonadaceae</taxon>
        <taxon>Pseudomonas</taxon>
    </lineage>
</organism>
<evidence type="ECO:0000313" key="6">
    <source>
        <dbReference type="Proteomes" id="UP000265411"/>
    </source>
</evidence>
<feature type="transmembrane region" description="Helical" evidence="4">
    <location>
        <begin position="20"/>
        <end position="39"/>
    </location>
</feature>
<dbReference type="InterPro" id="IPR036259">
    <property type="entry name" value="MFS_trans_sf"/>
</dbReference>
<feature type="transmembrane region" description="Helical" evidence="4">
    <location>
        <begin position="376"/>
        <end position="398"/>
    </location>
</feature>
<dbReference type="InterPro" id="IPR011701">
    <property type="entry name" value="MFS"/>
</dbReference>
<evidence type="ECO:0000256" key="2">
    <source>
        <dbReference type="ARBA" id="ARBA00022989"/>
    </source>
</evidence>
<dbReference type="SUPFAM" id="SSF103473">
    <property type="entry name" value="MFS general substrate transporter"/>
    <property type="match status" value="1"/>
</dbReference>
<protein>
    <submittedName>
        <fullName evidence="5">MFS transporter permease</fullName>
    </submittedName>
</protein>
<evidence type="ECO:0000256" key="1">
    <source>
        <dbReference type="ARBA" id="ARBA00022692"/>
    </source>
</evidence>
<comment type="caution">
    <text evidence="5">The sequence shown here is derived from an EMBL/GenBank/DDBJ whole genome shotgun (WGS) entry which is preliminary data.</text>
</comment>